<feature type="domain" description="Transposase-associated" evidence="2">
    <location>
        <begin position="1"/>
        <end position="23"/>
    </location>
</feature>
<reference evidence="3" key="2">
    <citation type="submission" date="2015-06" db="UniProtKB">
        <authorList>
            <consortium name="EnsemblPlants"/>
        </authorList>
    </citation>
    <scope>IDENTIFICATION</scope>
    <source>
        <strain evidence="3">DM1-3 516 R44</strain>
    </source>
</reference>
<dbReference type="Pfam" id="PF13963">
    <property type="entry name" value="Transpos_assoc"/>
    <property type="match status" value="1"/>
</dbReference>
<accession>M0ZLA0</accession>
<dbReference type="Gramene" id="PGSC0003DMT400003229">
    <property type="protein sequence ID" value="PGSC0003DMT400003229"/>
    <property type="gene ID" value="PGSC0003DMG400001275"/>
</dbReference>
<feature type="compositionally biased region" description="Basic and acidic residues" evidence="1">
    <location>
        <begin position="45"/>
        <end position="55"/>
    </location>
</feature>
<organism evidence="3 4">
    <name type="scientific">Solanum tuberosum</name>
    <name type="common">Potato</name>
    <dbReference type="NCBI Taxonomy" id="4113"/>
    <lineage>
        <taxon>Eukaryota</taxon>
        <taxon>Viridiplantae</taxon>
        <taxon>Streptophyta</taxon>
        <taxon>Embryophyta</taxon>
        <taxon>Tracheophyta</taxon>
        <taxon>Spermatophyta</taxon>
        <taxon>Magnoliopsida</taxon>
        <taxon>eudicotyledons</taxon>
        <taxon>Gunneridae</taxon>
        <taxon>Pentapetalae</taxon>
        <taxon>asterids</taxon>
        <taxon>lamiids</taxon>
        <taxon>Solanales</taxon>
        <taxon>Solanaceae</taxon>
        <taxon>Solanoideae</taxon>
        <taxon>Solaneae</taxon>
        <taxon>Solanum</taxon>
    </lineage>
</organism>
<name>M0ZLA0_SOLTU</name>
<evidence type="ECO:0000259" key="2">
    <source>
        <dbReference type="Pfam" id="PF13963"/>
    </source>
</evidence>
<protein>
    <recommendedName>
        <fullName evidence="2">Transposase-associated domain-containing protein</fullName>
    </recommendedName>
</protein>
<dbReference type="PaxDb" id="4113-PGSC0003DMT400003229"/>
<dbReference type="EnsemblPlants" id="PGSC0003DMT400003230">
    <property type="protein sequence ID" value="PGSC0003DMT400003230"/>
    <property type="gene ID" value="PGSC0003DMG400001275"/>
</dbReference>
<evidence type="ECO:0000313" key="3">
    <source>
        <dbReference type="EnsemblPlants" id="PGSC0003DMT400003229"/>
    </source>
</evidence>
<feature type="region of interest" description="Disordered" evidence="1">
    <location>
        <begin position="26"/>
        <end position="55"/>
    </location>
</feature>
<dbReference type="Gramene" id="PGSC0003DMT400003230">
    <property type="protein sequence ID" value="PGSC0003DMT400003230"/>
    <property type="gene ID" value="PGSC0003DMG400001275"/>
</dbReference>
<dbReference type="Proteomes" id="UP000011115">
    <property type="component" value="Unassembled WGS sequence"/>
</dbReference>
<sequence>MVRDHLIVYGIIQNYTFWYHHGERLGEPQSDSEFEDDDENGISAEELKDANSSEL</sequence>
<evidence type="ECO:0000256" key="1">
    <source>
        <dbReference type="SAM" id="MobiDB-lite"/>
    </source>
</evidence>
<dbReference type="EnsemblPlants" id="PGSC0003DMT400003229">
    <property type="protein sequence ID" value="PGSC0003DMT400003229"/>
    <property type="gene ID" value="PGSC0003DMG400001275"/>
</dbReference>
<dbReference type="HOGENOM" id="CLU_3036130_0_0_1"/>
<feature type="compositionally biased region" description="Acidic residues" evidence="1">
    <location>
        <begin position="30"/>
        <end position="40"/>
    </location>
</feature>
<evidence type="ECO:0000313" key="4">
    <source>
        <dbReference type="Proteomes" id="UP000011115"/>
    </source>
</evidence>
<keyword evidence="4" id="KW-1185">Reference proteome</keyword>
<dbReference type="InParanoid" id="M0ZLA0"/>
<reference evidence="4" key="1">
    <citation type="journal article" date="2011" name="Nature">
        <title>Genome sequence and analysis of the tuber crop potato.</title>
        <authorList>
            <consortium name="The Potato Genome Sequencing Consortium"/>
        </authorList>
    </citation>
    <scope>NUCLEOTIDE SEQUENCE [LARGE SCALE GENOMIC DNA]</scope>
    <source>
        <strain evidence="4">cv. DM1-3 516 R44</strain>
    </source>
</reference>
<dbReference type="InterPro" id="IPR029480">
    <property type="entry name" value="Transpos_assoc"/>
</dbReference>
<proteinExistence type="predicted"/>
<dbReference type="AlphaFoldDB" id="M0ZLA0"/>